<accession>A0AAD8M2E1</accession>
<dbReference type="PANTHER" id="PTHR33356:SF16">
    <property type="entry name" value="G PATCH DOMAIN PROTEIN"/>
    <property type="match status" value="1"/>
</dbReference>
<feature type="region of interest" description="Disordered" evidence="1">
    <location>
        <begin position="47"/>
        <end position="111"/>
    </location>
</feature>
<feature type="region of interest" description="Disordered" evidence="1">
    <location>
        <begin position="1"/>
        <end position="35"/>
    </location>
</feature>
<evidence type="ECO:0000313" key="3">
    <source>
        <dbReference type="Proteomes" id="UP001237642"/>
    </source>
</evidence>
<dbReference type="AlphaFoldDB" id="A0AAD8M2E1"/>
<keyword evidence="3" id="KW-1185">Reference proteome</keyword>
<protein>
    <submittedName>
        <fullName evidence="2">Uncharacterized protein</fullName>
    </submittedName>
</protein>
<organism evidence="2 3">
    <name type="scientific">Heracleum sosnowskyi</name>
    <dbReference type="NCBI Taxonomy" id="360622"/>
    <lineage>
        <taxon>Eukaryota</taxon>
        <taxon>Viridiplantae</taxon>
        <taxon>Streptophyta</taxon>
        <taxon>Embryophyta</taxon>
        <taxon>Tracheophyta</taxon>
        <taxon>Spermatophyta</taxon>
        <taxon>Magnoliopsida</taxon>
        <taxon>eudicotyledons</taxon>
        <taxon>Gunneridae</taxon>
        <taxon>Pentapetalae</taxon>
        <taxon>asterids</taxon>
        <taxon>campanulids</taxon>
        <taxon>Apiales</taxon>
        <taxon>Apiaceae</taxon>
        <taxon>Apioideae</taxon>
        <taxon>apioid superclade</taxon>
        <taxon>Tordylieae</taxon>
        <taxon>Tordyliinae</taxon>
        <taxon>Heracleum</taxon>
    </lineage>
</organism>
<gene>
    <name evidence="2" type="ORF">POM88_050455</name>
</gene>
<feature type="region of interest" description="Disordered" evidence="1">
    <location>
        <begin position="181"/>
        <end position="211"/>
    </location>
</feature>
<reference evidence="2" key="1">
    <citation type="submission" date="2023-02" db="EMBL/GenBank/DDBJ databases">
        <title>Genome of toxic invasive species Heracleum sosnowskyi carries increased number of genes despite the absence of recent whole-genome duplications.</title>
        <authorList>
            <person name="Schelkunov M."/>
            <person name="Shtratnikova V."/>
            <person name="Makarenko M."/>
            <person name="Klepikova A."/>
            <person name="Omelchenko D."/>
            <person name="Novikova G."/>
            <person name="Obukhova E."/>
            <person name="Bogdanov V."/>
            <person name="Penin A."/>
            <person name="Logacheva M."/>
        </authorList>
    </citation>
    <scope>NUCLEOTIDE SEQUENCE</scope>
    <source>
        <strain evidence="2">Hsosn_3</strain>
        <tissue evidence="2">Leaf</tissue>
    </source>
</reference>
<feature type="compositionally biased region" description="Polar residues" evidence="1">
    <location>
        <begin position="199"/>
        <end position="211"/>
    </location>
</feature>
<feature type="compositionally biased region" description="Polar residues" evidence="1">
    <location>
        <begin position="90"/>
        <end position="111"/>
    </location>
</feature>
<feature type="compositionally biased region" description="Polar residues" evidence="1">
    <location>
        <begin position="19"/>
        <end position="28"/>
    </location>
</feature>
<dbReference type="EMBL" id="JAUIZM010000011">
    <property type="protein sequence ID" value="KAK1357199.1"/>
    <property type="molecule type" value="Genomic_DNA"/>
</dbReference>
<sequence>MLEKNEGGDASGESILSGFGSSCGSSTDETSDQEEFIAELTRQMAENMLQDDDEKKLTNFHLPPTNKPKPSQFHPIHVVQNNKQGKKYRQQNQQHRYGNGSSRTGFLTSPLQNGSGMKVVFLGEIGSKNGSSGGTGVFIPHATNNLPDHQPRKKPGRCPTVLMPERVLQTLKQHFERTANQAHPNGVFHTNHNRKLQPQEASNKRVANNDVNNQLELQLPQEWTY</sequence>
<proteinExistence type="predicted"/>
<dbReference type="PANTHER" id="PTHR33356">
    <property type="entry name" value="TIP41-LIKE PROTEIN"/>
    <property type="match status" value="1"/>
</dbReference>
<dbReference type="Proteomes" id="UP001237642">
    <property type="component" value="Unassembled WGS sequence"/>
</dbReference>
<evidence type="ECO:0000313" key="2">
    <source>
        <dbReference type="EMBL" id="KAK1357199.1"/>
    </source>
</evidence>
<reference evidence="2" key="2">
    <citation type="submission" date="2023-05" db="EMBL/GenBank/DDBJ databases">
        <authorList>
            <person name="Schelkunov M.I."/>
        </authorList>
    </citation>
    <scope>NUCLEOTIDE SEQUENCE</scope>
    <source>
        <strain evidence="2">Hsosn_3</strain>
        <tissue evidence="2">Leaf</tissue>
    </source>
</reference>
<evidence type="ECO:0000256" key="1">
    <source>
        <dbReference type="SAM" id="MobiDB-lite"/>
    </source>
</evidence>
<name>A0AAD8M2E1_9APIA</name>
<comment type="caution">
    <text evidence="2">The sequence shown here is derived from an EMBL/GenBank/DDBJ whole genome shotgun (WGS) entry which is preliminary data.</text>
</comment>